<proteinExistence type="predicted"/>
<dbReference type="Gene3D" id="3.30.950.30">
    <property type="entry name" value="Schlafen, AAA domain"/>
    <property type="match status" value="1"/>
</dbReference>
<dbReference type="Pfam" id="PF04326">
    <property type="entry name" value="SLFN_AlbA_2"/>
    <property type="match status" value="1"/>
</dbReference>
<gene>
    <name evidence="2" type="ORF">EI982_16825</name>
</gene>
<evidence type="ECO:0000313" key="3">
    <source>
        <dbReference type="Proteomes" id="UP000428325"/>
    </source>
</evidence>
<reference evidence="2 3" key="1">
    <citation type="submission" date="2018-12" db="EMBL/GenBank/DDBJ databases">
        <title>Complete genome sequence of Haloplanus rallus MBLA0036.</title>
        <authorList>
            <person name="Nam Y.-d."/>
            <person name="Kang J."/>
            <person name="Chung W.-H."/>
            <person name="Park Y.S."/>
        </authorList>
    </citation>
    <scope>NUCLEOTIDE SEQUENCE [LARGE SCALE GENOMIC DNA]</scope>
    <source>
        <strain evidence="2 3">MBLA0036</strain>
    </source>
</reference>
<keyword evidence="2" id="KW-0067">ATP-binding</keyword>
<dbReference type="InterPro" id="IPR038461">
    <property type="entry name" value="Schlafen_AlbA_2_dom_sf"/>
</dbReference>
<dbReference type="GO" id="GO:0005524">
    <property type="term" value="F:ATP binding"/>
    <property type="evidence" value="ECO:0007669"/>
    <property type="project" value="UniProtKB-KW"/>
</dbReference>
<dbReference type="InterPro" id="IPR007421">
    <property type="entry name" value="Schlafen_AlbA_2_dom"/>
</dbReference>
<evidence type="ECO:0000313" key="2">
    <source>
        <dbReference type="EMBL" id="QGX96322.1"/>
    </source>
</evidence>
<keyword evidence="2" id="KW-0547">Nucleotide-binding</keyword>
<dbReference type="Proteomes" id="UP000428325">
    <property type="component" value="Chromosome"/>
</dbReference>
<protein>
    <submittedName>
        <fullName evidence="2">ATP-binding protein</fullName>
    </submittedName>
</protein>
<dbReference type="PANTHER" id="PTHR30595">
    <property type="entry name" value="GLPR-RELATED TRANSCRIPTIONAL REPRESSOR"/>
    <property type="match status" value="1"/>
</dbReference>
<dbReference type="AlphaFoldDB" id="A0A6B9F9E6"/>
<keyword evidence="3" id="KW-1185">Reference proteome</keyword>
<dbReference type="EMBL" id="CP034345">
    <property type="protein sequence ID" value="QGX96322.1"/>
    <property type="molecule type" value="Genomic_DNA"/>
</dbReference>
<sequence>MQLISKLSVDPQMSGMVPRIEAEADWSQWRKVVNPDTLTDVPTKPGIYRVSHLRSNAIYLFAKTNSSIRDRVRKLGYALEESEKPDNEPHTAGPALWEIQRDIGDEFIVSWMLLDSHSYEDVIGIWAACLARHHAITGRSPIANFGSTANINGKYSDLNNDQSVNSGSDQEYREVDYNKITWENWDDVTSDNWMGLPWSEGFNPSDIHNDPFPRKPGVFRVRSEDSSILSYIGAVRNIHQKVQSDQENFPPDPKISFFEFNIAPTSKKNEIQAILMGANYLAGKPLPDSDYEGISFVNKAARDLIDRSEDELVELKQEPLDHQSFTQEMVAIANAGGGEIFVGISDNVDPIGVEDIEDLESQIRNWATDTINPSMRIKTRRPTIDGETILWVRVPPAERAMYNAGGVFRHRHASEKDALHWRDLEKFLVDNPDVLLRIIQSSDVSLQDVE</sequence>
<evidence type="ECO:0000259" key="1">
    <source>
        <dbReference type="Pfam" id="PF04326"/>
    </source>
</evidence>
<feature type="domain" description="Schlafen AlbA-2" evidence="1">
    <location>
        <begin position="309"/>
        <end position="418"/>
    </location>
</feature>
<organism evidence="2 3">
    <name type="scientific">Haloplanus rallus</name>
    <dbReference type="NCBI Taxonomy" id="1816183"/>
    <lineage>
        <taxon>Archaea</taxon>
        <taxon>Methanobacteriati</taxon>
        <taxon>Methanobacteriota</taxon>
        <taxon>Stenosarchaea group</taxon>
        <taxon>Halobacteria</taxon>
        <taxon>Halobacteriales</taxon>
        <taxon>Haloferacaceae</taxon>
        <taxon>Haloplanus</taxon>
    </lineage>
</organism>
<dbReference type="KEGG" id="hra:EI982_16825"/>
<name>A0A6B9F9E6_9EURY</name>
<dbReference type="PANTHER" id="PTHR30595:SF6">
    <property type="entry name" value="SCHLAFEN ALBA-2 DOMAIN-CONTAINING PROTEIN"/>
    <property type="match status" value="1"/>
</dbReference>
<accession>A0A6B9F9E6</accession>